<dbReference type="EMBL" id="RBAL01000002">
    <property type="protein sequence ID" value="RKN45758.1"/>
    <property type="molecule type" value="Genomic_DNA"/>
</dbReference>
<dbReference type="AlphaFoldDB" id="A0A3A9ZBW6"/>
<sequence length="140" mass="15147">MAIQQDVFAPLFPAGSELEIERSFTDFETNFVGRRCVVDVDGEQVIWAKTSGFEPADVIGAEGLPVSLDDATAVPGDYRAMVWPGVAIAQAPCEIPEITDSLTVALRVEYPRDDEESERVLAELIQPFMAGALAMVPCGE</sequence>
<gene>
    <name evidence="1" type="ORF">D7294_04675</name>
</gene>
<accession>A0A3A9ZBW6</accession>
<proteinExistence type="predicted"/>
<evidence type="ECO:0000313" key="2">
    <source>
        <dbReference type="Proteomes" id="UP000272474"/>
    </source>
</evidence>
<comment type="caution">
    <text evidence="1">The sequence shown here is derived from an EMBL/GenBank/DDBJ whole genome shotgun (WGS) entry which is preliminary data.</text>
</comment>
<name>A0A3A9ZBW6_9ACTN</name>
<evidence type="ECO:0000313" key="1">
    <source>
        <dbReference type="EMBL" id="RKN45758.1"/>
    </source>
</evidence>
<reference evidence="1 2" key="1">
    <citation type="journal article" date="2014" name="Int. J. Syst. Evol. Microbiol.">
        <title>Streptomyces hoynatensis sp. nov., isolated from deep marine sediment.</title>
        <authorList>
            <person name="Veyisoglu A."/>
            <person name="Sahin N."/>
        </authorList>
    </citation>
    <scope>NUCLEOTIDE SEQUENCE [LARGE SCALE GENOMIC DNA]</scope>
    <source>
        <strain evidence="1 2">KCTC 29097</strain>
    </source>
</reference>
<dbReference type="Proteomes" id="UP000272474">
    <property type="component" value="Unassembled WGS sequence"/>
</dbReference>
<organism evidence="1 2">
    <name type="scientific">Streptomyces hoynatensis</name>
    <dbReference type="NCBI Taxonomy" id="1141874"/>
    <lineage>
        <taxon>Bacteria</taxon>
        <taxon>Bacillati</taxon>
        <taxon>Actinomycetota</taxon>
        <taxon>Actinomycetes</taxon>
        <taxon>Kitasatosporales</taxon>
        <taxon>Streptomycetaceae</taxon>
        <taxon>Streptomyces</taxon>
    </lineage>
</organism>
<keyword evidence="2" id="KW-1185">Reference proteome</keyword>
<protein>
    <submittedName>
        <fullName evidence="1">Uncharacterized protein</fullName>
    </submittedName>
</protein>